<keyword evidence="2 8" id="KW-0964">Secreted</keyword>
<keyword evidence="3 8" id="KW-0136">Cellulose degradation</keyword>
<evidence type="ECO:0000313" key="12">
    <source>
        <dbReference type="Proteomes" id="UP000308730"/>
    </source>
</evidence>
<comment type="catalytic activity">
    <reaction evidence="8">
        <text>[(1-&gt;4)-beta-D-glucosyl]n+m + reduced acceptor + O2 = 4-dehydro-beta-D-glucosyl-[(1-&gt;4)-beta-D-glucosyl]n-1 + [(1-&gt;4)-beta-D-glucosyl]m + acceptor + H2O.</text>
        <dbReference type="EC" id="1.14.99.56"/>
    </reaction>
</comment>
<dbReference type="EC" id="1.14.99.56" evidence="8"/>
<evidence type="ECO:0000256" key="2">
    <source>
        <dbReference type="ARBA" id="ARBA00022525"/>
    </source>
</evidence>
<evidence type="ECO:0000256" key="6">
    <source>
        <dbReference type="ARBA" id="ARBA00023326"/>
    </source>
</evidence>
<dbReference type="Pfam" id="PF03443">
    <property type="entry name" value="AA9"/>
    <property type="match status" value="1"/>
</dbReference>
<dbReference type="OrthoDB" id="2525337at2759"/>
<evidence type="ECO:0000313" key="11">
    <source>
        <dbReference type="EMBL" id="THH28708.1"/>
    </source>
</evidence>
<dbReference type="GO" id="GO:0005576">
    <property type="term" value="C:extracellular region"/>
    <property type="evidence" value="ECO:0007669"/>
    <property type="project" value="UniProtKB-SubCell"/>
</dbReference>
<evidence type="ECO:0000259" key="10">
    <source>
        <dbReference type="Pfam" id="PF03443"/>
    </source>
</evidence>
<comment type="caution">
    <text evidence="11">The sequence shown here is derived from an EMBL/GenBank/DDBJ whole genome shotgun (WGS) entry which is preliminary data.</text>
</comment>
<evidence type="ECO:0000256" key="9">
    <source>
        <dbReference type="SAM" id="SignalP"/>
    </source>
</evidence>
<keyword evidence="5 8" id="KW-0119">Carbohydrate metabolism</keyword>
<dbReference type="PANTHER" id="PTHR33353:SF17">
    <property type="entry name" value="ENDO-BETA-1,4-GLUCANASE D"/>
    <property type="match status" value="1"/>
</dbReference>
<comment type="domain">
    <text evidence="8">Has a modular structure: an endo-beta-1,4-glucanase catalytic module at the N-terminus, a linker rich in serines and threonines, and a C-terminal carbohydrate-binding module (CBM).</text>
</comment>
<dbReference type="Proteomes" id="UP000308730">
    <property type="component" value="Unassembled WGS sequence"/>
</dbReference>
<dbReference type="PANTHER" id="PTHR33353">
    <property type="entry name" value="PUTATIVE (AFU_ORTHOLOGUE AFUA_1G12560)-RELATED"/>
    <property type="match status" value="1"/>
</dbReference>
<name>A0A4S4MTP0_9APHY</name>
<accession>A0A4S4MTP0</accession>
<keyword evidence="12" id="KW-1185">Reference proteome</keyword>
<comment type="subcellular location">
    <subcellularLocation>
        <location evidence="1 8">Secreted</location>
    </subcellularLocation>
</comment>
<dbReference type="GO" id="GO:0030248">
    <property type="term" value="F:cellulose binding"/>
    <property type="evidence" value="ECO:0007669"/>
    <property type="project" value="UniProtKB-UniRule"/>
</dbReference>
<evidence type="ECO:0000256" key="5">
    <source>
        <dbReference type="ARBA" id="ARBA00023277"/>
    </source>
</evidence>
<dbReference type="InterPro" id="IPR049892">
    <property type="entry name" value="AA9"/>
</dbReference>
<dbReference type="Gene3D" id="2.70.50.70">
    <property type="match status" value="1"/>
</dbReference>
<evidence type="ECO:0000256" key="4">
    <source>
        <dbReference type="ARBA" id="ARBA00023157"/>
    </source>
</evidence>
<comment type="function">
    <text evidence="8">Lytic polysaccharide monooxygenase (LMPO) that depolymerizes crystalline and amorphous polysaccharides via the oxidation of scissile alpha- or beta-(1-4)-glycosidic bonds, yielding C1 and/or C4 oxidation products. Catalysis by LPMOs requires the reduction of the active-site copper from Cu(II) to Cu(I) by a reducing agent and H(2)O(2) or O(2) as a cosubstrate.</text>
</comment>
<sequence length="243" mass="25421">MKTFTSLVAFASLANFVAARTVFSVSILFHSCDFLVNGVDEGHGVAVRVPASNAPITDITSDNLICNTGFEQPVSTVVATVPAGSTVTAVFHHTSAGYVGPDPADPIDPTDKGPVLAYLAKVPSATQSDVTGLSWFKIWQDGYETSTHQWGSDHLFLNGGNATFTIPSCLAAGQYLLRVEDISLAQATSYPGAEFYIQITGSGSSQPAGVAFPGAYKSADPGIVTDIYEVTTYTPPGPAVFTC</sequence>
<dbReference type="EMBL" id="SGPM01000162">
    <property type="protein sequence ID" value="THH28708.1"/>
    <property type="molecule type" value="Genomic_DNA"/>
</dbReference>
<protein>
    <recommendedName>
        <fullName evidence="8">AA9 family lytic polysaccharide monooxygenase</fullName>
        <ecNumber evidence="8">1.14.99.56</ecNumber>
    </recommendedName>
    <alternativeName>
        <fullName evidence="8">Endo-beta-1,4-glucanase</fullName>
    </alternativeName>
    <alternativeName>
        <fullName evidence="8">Glycosyl hydrolase 61 family protein</fullName>
    </alternativeName>
</protein>
<evidence type="ECO:0000256" key="8">
    <source>
        <dbReference type="RuleBase" id="RU368122"/>
    </source>
</evidence>
<gene>
    <name evidence="11" type="ORF">EUX98_g5486</name>
</gene>
<organism evidence="11 12">
    <name type="scientific">Antrodiella citrinella</name>
    <dbReference type="NCBI Taxonomy" id="2447956"/>
    <lineage>
        <taxon>Eukaryota</taxon>
        <taxon>Fungi</taxon>
        <taxon>Dikarya</taxon>
        <taxon>Basidiomycota</taxon>
        <taxon>Agaricomycotina</taxon>
        <taxon>Agaricomycetes</taxon>
        <taxon>Polyporales</taxon>
        <taxon>Steccherinaceae</taxon>
        <taxon>Antrodiella</taxon>
    </lineage>
</organism>
<dbReference type="GO" id="GO:0030245">
    <property type="term" value="P:cellulose catabolic process"/>
    <property type="evidence" value="ECO:0007669"/>
    <property type="project" value="UniProtKB-UniRule"/>
</dbReference>
<dbReference type="AlphaFoldDB" id="A0A4S4MTP0"/>
<comment type="similarity">
    <text evidence="7">Belongs to the polysaccharide monooxygenase AA9 family.</text>
</comment>
<dbReference type="GO" id="GO:0008810">
    <property type="term" value="F:cellulase activity"/>
    <property type="evidence" value="ECO:0007669"/>
    <property type="project" value="UniProtKB-UniRule"/>
</dbReference>
<evidence type="ECO:0000256" key="1">
    <source>
        <dbReference type="ARBA" id="ARBA00004613"/>
    </source>
</evidence>
<reference evidence="11 12" key="1">
    <citation type="submission" date="2019-02" db="EMBL/GenBank/DDBJ databases">
        <title>Genome sequencing of the rare red list fungi Antrodiella citrinella (Flaviporus citrinellus).</title>
        <authorList>
            <person name="Buettner E."/>
            <person name="Kellner H."/>
        </authorList>
    </citation>
    <scope>NUCLEOTIDE SEQUENCE [LARGE SCALE GENOMIC DNA]</scope>
    <source>
        <strain evidence="11 12">DSM 108506</strain>
    </source>
</reference>
<evidence type="ECO:0000256" key="3">
    <source>
        <dbReference type="ARBA" id="ARBA00023001"/>
    </source>
</evidence>
<feature type="domain" description="Auxiliary Activity family 9 catalytic" evidence="10">
    <location>
        <begin position="35"/>
        <end position="230"/>
    </location>
</feature>
<keyword evidence="4 8" id="KW-1015">Disulfide bond</keyword>
<dbReference type="InterPro" id="IPR005103">
    <property type="entry name" value="AA9_LPMO"/>
</dbReference>
<proteinExistence type="inferred from homology"/>
<keyword evidence="9" id="KW-0732">Signal</keyword>
<evidence type="ECO:0000256" key="7">
    <source>
        <dbReference type="ARBA" id="ARBA00044502"/>
    </source>
</evidence>
<feature type="chain" id="PRO_5020672617" description="AA9 family lytic polysaccharide monooxygenase" evidence="9">
    <location>
        <begin position="20"/>
        <end position="243"/>
    </location>
</feature>
<feature type="signal peptide" evidence="9">
    <location>
        <begin position="1"/>
        <end position="19"/>
    </location>
</feature>
<dbReference type="CDD" id="cd21175">
    <property type="entry name" value="LPMO_AA9"/>
    <property type="match status" value="1"/>
</dbReference>
<keyword evidence="6 8" id="KW-0624">Polysaccharide degradation</keyword>